<evidence type="ECO:0000259" key="1">
    <source>
        <dbReference type="Pfam" id="PF01425"/>
    </source>
</evidence>
<proteinExistence type="predicted"/>
<evidence type="ECO:0000313" key="3">
    <source>
        <dbReference type="Proteomes" id="UP000829542"/>
    </source>
</evidence>
<name>A0ABY3X2N6_9GAMM</name>
<evidence type="ECO:0000313" key="2">
    <source>
        <dbReference type="EMBL" id="UNM97149.1"/>
    </source>
</evidence>
<gene>
    <name evidence="2" type="ORF">MMG00_04685</name>
</gene>
<dbReference type="EMBL" id="CP093379">
    <property type="protein sequence ID" value="UNM97149.1"/>
    <property type="molecule type" value="Genomic_DNA"/>
</dbReference>
<dbReference type="Pfam" id="PF01425">
    <property type="entry name" value="Amidase"/>
    <property type="match status" value="1"/>
</dbReference>
<dbReference type="InterPro" id="IPR000120">
    <property type="entry name" value="Amidase"/>
</dbReference>
<dbReference type="SUPFAM" id="SSF75304">
    <property type="entry name" value="Amidase signature (AS) enzymes"/>
    <property type="match status" value="1"/>
</dbReference>
<dbReference type="RefSeq" id="WP_242152098.1">
    <property type="nucleotide sequence ID" value="NZ_CP093379.1"/>
</dbReference>
<dbReference type="Gene3D" id="3.90.1300.10">
    <property type="entry name" value="Amidase signature (AS) domain"/>
    <property type="match status" value="1"/>
</dbReference>
<dbReference type="PANTHER" id="PTHR11895:SF176">
    <property type="entry name" value="AMIDASE AMID-RELATED"/>
    <property type="match status" value="1"/>
</dbReference>
<sequence length="473" mass="51785">MTYKTPLHYLSAQELAEKIQQREITSKAVTEHFLNRICKYNPEFSAYTTVFKERALALAENADRLLAAGIILSPFHGVPISVKEHFQWKGSTAHYGSKARLDCISQTNSRVVDRLIALGMPILGKTAMTEFAFGLAGQNPTMGTAHNPWSLETLKSPGGSSAGAGVALALGLCPIALGGDTGGSVRAPAAHTYNVGFKPSSGMISRANAMPLSPTLDVVGVVSRTVQDSAIMTELLTFPDLEDSLTLSEIGLTAQTNFMQKEDKPNLPKLYVLSEATWPMPVNTDYKAYWLKTLKQLESTGYELIEWAPHDSEFFKSLGDYNSVILAYEAYQIFGELAEDPNAELWLTVRNRILNGKTITKDSYHAALDYREECQSLFQAQFPNNGVLLMPAMDQAAQELDFDDIIHTGLGAFLRPANFIDCPAITLPSGLDSDFMPLSIQLLAHRAQDRALLAMATKIESTLGNTRETPDIA</sequence>
<accession>A0ABY3X2N6</accession>
<organism evidence="2 3">
    <name type="scientific">Ignatzschineria rhizosphaerae</name>
    <dbReference type="NCBI Taxonomy" id="2923279"/>
    <lineage>
        <taxon>Bacteria</taxon>
        <taxon>Pseudomonadati</taxon>
        <taxon>Pseudomonadota</taxon>
        <taxon>Gammaproteobacteria</taxon>
        <taxon>Cardiobacteriales</taxon>
        <taxon>Ignatzschineriaceae</taxon>
        <taxon>Ignatzschineria</taxon>
    </lineage>
</organism>
<dbReference type="Proteomes" id="UP000829542">
    <property type="component" value="Chromosome"/>
</dbReference>
<feature type="domain" description="Amidase" evidence="1">
    <location>
        <begin position="29"/>
        <end position="453"/>
    </location>
</feature>
<keyword evidence="3" id="KW-1185">Reference proteome</keyword>
<dbReference type="PANTHER" id="PTHR11895">
    <property type="entry name" value="TRANSAMIDASE"/>
    <property type="match status" value="1"/>
</dbReference>
<protein>
    <submittedName>
        <fullName evidence="2">Amidase</fullName>
    </submittedName>
</protein>
<dbReference type="InterPro" id="IPR023631">
    <property type="entry name" value="Amidase_dom"/>
</dbReference>
<dbReference type="InterPro" id="IPR036928">
    <property type="entry name" value="AS_sf"/>
</dbReference>
<reference evidence="2 3" key="1">
    <citation type="submission" date="2022-03" db="EMBL/GenBank/DDBJ databases">
        <title>Ignatzschineria rhizosphaerae HR5S32.</title>
        <authorList>
            <person name="Sun J.Q."/>
            <person name="Feng J.Y."/>
        </authorList>
    </citation>
    <scope>NUCLEOTIDE SEQUENCE [LARGE SCALE GENOMIC DNA]</scope>
    <source>
        <strain evidence="2 3">HR5S32</strain>
    </source>
</reference>